<sequence length="247" mass="29407">MRLKISFSADKEYIYLPIHHNEYIQGMLYGNLPEPLAKYLHDIGFFYNNRAFKLFTFSKIYSEQYFPLLKDKKIKYKSPISIYISSAIEEIPHRWGENFIRKDRIFLGKNNLYLQEIEIQKQPEFKEEFYIKTLSPITVYRTIENDKKYYKYYSPSEKDFAELIKINLTKKYNLITGENIEEFPIDIKPAKDIKKVLFKYKDFPIEAYEGIFKIKTNPDMFKVVYDAGLGAKNSQGFGMIEVMSEID</sequence>
<dbReference type="GO" id="GO:0016788">
    <property type="term" value="F:hydrolase activity, acting on ester bonds"/>
    <property type="evidence" value="ECO:0007669"/>
    <property type="project" value="InterPro"/>
</dbReference>
<dbReference type="CDD" id="cd21140">
    <property type="entry name" value="Cas6_I-like"/>
    <property type="match status" value="1"/>
</dbReference>
<evidence type="ECO:0000256" key="2">
    <source>
        <dbReference type="ARBA" id="ARBA00022884"/>
    </source>
</evidence>
<evidence type="ECO:0000256" key="1">
    <source>
        <dbReference type="ARBA" id="ARBA00005937"/>
    </source>
</evidence>
<dbReference type="RefSeq" id="WP_265133897.1">
    <property type="nucleotide sequence ID" value="NZ_FXTX01000003.1"/>
</dbReference>
<dbReference type="Pfam" id="PF01881">
    <property type="entry name" value="Cas_Cas6_C"/>
    <property type="match status" value="1"/>
</dbReference>
<gene>
    <name evidence="8" type="ORF">SAMN06264868_10313</name>
</gene>
<evidence type="ECO:0000313" key="8">
    <source>
        <dbReference type="EMBL" id="SMP04450.1"/>
    </source>
</evidence>
<dbReference type="NCBIfam" id="TIGR01877">
    <property type="entry name" value="cas_cas6"/>
    <property type="match status" value="1"/>
</dbReference>
<dbReference type="AlphaFoldDB" id="A0AA45WJV9"/>
<evidence type="ECO:0000256" key="4">
    <source>
        <dbReference type="PIRNR" id="PIRNR005054"/>
    </source>
</evidence>
<name>A0AA45WJV9_9AQUI</name>
<evidence type="ECO:0000259" key="7">
    <source>
        <dbReference type="Pfam" id="PF01881"/>
    </source>
</evidence>
<dbReference type="Gene3D" id="3.30.70.1890">
    <property type="match status" value="1"/>
</dbReference>
<dbReference type="InterPro" id="IPR049435">
    <property type="entry name" value="Cas_Cas6_C"/>
</dbReference>
<feature type="domain" description="CRISPR associated protein Cas6 C-terminal" evidence="7">
    <location>
        <begin position="121"/>
        <end position="242"/>
    </location>
</feature>
<keyword evidence="3" id="KW-0051">Antiviral defense</keyword>
<dbReference type="Gene3D" id="3.30.70.1900">
    <property type="match status" value="1"/>
</dbReference>
<feature type="site" description="Transition state stabilizer" evidence="5">
    <location>
        <position position="53"/>
    </location>
</feature>
<evidence type="ECO:0000313" key="9">
    <source>
        <dbReference type="Proteomes" id="UP001157947"/>
    </source>
</evidence>
<protein>
    <recommendedName>
        <fullName evidence="4">CRISPR-associated endoribonuclease</fullName>
    </recommendedName>
</protein>
<dbReference type="PANTHER" id="PTHR36984">
    <property type="entry name" value="CRISPR-ASSOCIATED ENDORIBONUCLEASE CAS6 1"/>
    <property type="match status" value="1"/>
</dbReference>
<comment type="function">
    <text evidence="4">CRISPR (clustered regularly interspaced short palindromic repeat), is an adaptive immune system that provides protection against mobile genetic elements (viruses, transposable elements and conjugative plasmids). CRISPR clusters contain sequences complementary to antecedent mobile elements and target invading nucleic acids. CRISPR clusters are transcribed and processed into CRISPR RNA (crRNA).</text>
</comment>
<feature type="active site" description="Proton donor" evidence="6">
    <location>
        <position position="41"/>
    </location>
</feature>
<evidence type="ECO:0000256" key="5">
    <source>
        <dbReference type="PIRSR" id="PIRSR005054-1"/>
    </source>
</evidence>
<reference evidence="8" key="1">
    <citation type="submission" date="2017-05" db="EMBL/GenBank/DDBJ databases">
        <authorList>
            <person name="Varghese N."/>
            <person name="Submissions S."/>
        </authorList>
    </citation>
    <scope>NUCLEOTIDE SEQUENCE</scope>
    <source>
        <strain evidence="8">DSM 18763</strain>
    </source>
</reference>
<evidence type="ECO:0000256" key="6">
    <source>
        <dbReference type="PIRSR" id="PIRSR005054-50"/>
    </source>
</evidence>
<dbReference type="EMBL" id="FXTX01000003">
    <property type="protein sequence ID" value="SMP04450.1"/>
    <property type="molecule type" value="Genomic_DNA"/>
</dbReference>
<dbReference type="PANTHER" id="PTHR36984:SF1">
    <property type="entry name" value="CRISPR-ASSOCIATED ENDORIBONUCLEASE CAS6 1"/>
    <property type="match status" value="1"/>
</dbReference>
<dbReference type="Proteomes" id="UP001157947">
    <property type="component" value="Unassembled WGS sequence"/>
</dbReference>
<proteinExistence type="inferred from homology"/>
<dbReference type="InterPro" id="IPR045747">
    <property type="entry name" value="CRISPR-assoc_prot_Cas6_N_sf"/>
</dbReference>
<dbReference type="GO" id="GO:0051607">
    <property type="term" value="P:defense response to virus"/>
    <property type="evidence" value="ECO:0007669"/>
    <property type="project" value="UniProtKB-KW"/>
</dbReference>
<comment type="caution">
    <text evidence="8">The sequence shown here is derived from an EMBL/GenBank/DDBJ whole genome shotgun (WGS) entry which is preliminary data.</text>
</comment>
<comment type="similarity">
    <text evidence="1 4">Belongs to the CRISPR-associated protein Cas6/Cse3/CasE family.</text>
</comment>
<keyword evidence="9" id="KW-1185">Reference proteome</keyword>
<dbReference type="GO" id="GO:0003723">
    <property type="term" value="F:RNA binding"/>
    <property type="evidence" value="ECO:0007669"/>
    <property type="project" value="UniProtKB-KW"/>
</dbReference>
<feature type="active site" description="Proton acceptor" evidence="6">
    <location>
        <position position="29"/>
    </location>
</feature>
<organism evidence="8 9">
    <name type="scientific">Venenivibrio stagnispumantis</name>
    <dbReference type="NCBI Taxonomy" id="407998"/>
    <lineage>
        <taxon>Bacteria</taxon>
        <taxon>Pseudomonadati</taxon>
        <taxon>Aquificota</taxon>
        <taxon>Aquificia</taxon>
        <taxon>Aquificales</taxon>
        <taxon>Hydrogenothermaceae</taxon>
        <taxon>Venenivibrio</taxon>
    </lineage>
</organism>
<dbReference type="InterPro" id="IPR010156">
    <property type="entry name" value="CRISPR-assoc_prot_Cas6"/>
</dbReference>
<evidence type="ECO:0000256" key="3">
    <source>
        <dbReference type="ARBA" id="ARBA00023118"/>
    </source>
</evidence>
<dbReference type="PIRSF" id="PIRSF005054">
    <property type="entry name" value="PF1131"/>
    <property type="match status" value="1"/>
</dbReference>
<accession>A0AA45WJV9</accession>
<keyword evidence="2" id="KW-0694">RNA-binding</keyword>